<accession>A0A485KVR0</accession>
<gene>
    <name evidence="4" type="primary">Aste57867_12505</name>
    <name evidence="3" type="ORF">As57867_012459</name>
    <name evidence="4" type="ORF">ASTE57867_12505</name>
</gene>
<reference evidence="3" key="2">
    <citation type="submission" date="2019-06" db="EMBL/GenBank/DDBJ databases">
        <title>Genomics analysis of Aphanomyces spp. identifies a new class of oomycete effector associated with host adaptation.</title>
        <authorList>
            <person name="Gaulin E."/>
        </authorList>
    </citation>
    <scope>NUCLEOTIDE SEQUENCE</scope>
    <source>
        <strain evidence="3">CBS 578.67</strain>
    </source>
</reference>
<dbReference type="InterPro" id="IPR011990">
    <property type="entry name" value="TPR-like_helical_dom_sf"/>
</dbReference>
<evidence type="ECO:0000313" key="5">
    <source>
        <dbReference type="Proteomes" id="UP000332933"/>
    </source>
</evidence>
<dbReference type="OrthoDB" id="185373at2759"/>
<dbReference type="EMBL" id="VJMH01005372">
    <property type="protein sequence ID" value="KAF0696746.1"/>
    <property type="molecule type" value="Genomic_DNA"/>
</dbReference>
<dbReference type="Proteomes" id="UP000332933">
    <property type="component" value="Unassembled WGS sequence"/>
</dbReference>
<organism evidence="4 5">
    <name type="scientific">Aphanomyces stellatus</name>
    <dbReference type="NCBI Taxonomy" id="120398"/>
    <lineage>
        <taxon>Eukaryota</taxon>
        <taxon>Sar</taxon>
        <taxon>Stramenopiles</taxon>
        <taxon>Oomycota</taxon>
        <taxon>Saprolegniomycetes</taxon>
        <taxon>Saprolegniales</taxon>
        <taxon>Verrucalvaceae</taxon>
        <taxon>Aphanomyces</taxon>
    </lineage>
</organism>
<dbReference type="PANTHER" id="PTHR47939">
    <property type="entry name" value="MEMBRANE-ASSOCIATED SALT-INDUCIBLE PROTEIN-LIKE"/>
    <property type="match status" value="1"/>
</dbReference>
<feature type="repeat" description="PPR" evidence="2">
    <location>
        <begin position="121"/>
        <end position="155"/>
    </location>
</feature>
<dbReference type="Gene3D" id="1.25.40.10">
    <property type="entry name" value="Tetratricopeptide repeat domain"/>
    <property type="match status" value="1"/>
</dbReference>
<evidence type="ECO:0000313" key="3">
    <source>
        <dbReference type="EMBL" id="KAF0696746.1"/>
    </source>
</evidence>
<dbReference type="EMBL" id="CAADRA010005393">
    <property type="protein sequence ID" value="VFT89356.1"/>
    <property type="molecule type" value="Genomic_DNA"/>
</dbReference>
<protein>
    <submittedName>
        <fullName evidence="4">Aste57867_12505 protein</fullName>
    </submittedName>
</protein>
<dbReference type="PROSITE" id="PS51375">
    <property type="entry name" value="PPR"/>
    <property type="match status" value="1"/>
</dbReference>
<sequence>MLARLVRRVRVPSATTPLFHAAPFSSDVTNNRFHDILQDIHVTVESKKKPSVKKLTALFRCVTSRQDLVEATKALRVYETNFVDPEQKTAGEFVKASIEQDAADVALKVFQQHHRIGMFVKAGSFNSLLLAFHKKRDHASALTLFKQMKMYRVEPTGDTYTLVFKNLLAAGDFDQCLDLLKVAAETKKLKTDGLNHVLIQLLRADQVDHVATVKDIAIKHEVPQNATTKTLFETKE</sequence>
<dbReference type="InterPro" id="IPR002885">
    <property type="entry name" value="PPR_rpt"/>
</dbReference>
<evidence type="ECO:0000256" key="2">
    <source>
        <dbReference type="PROSITE-ProRule" id="PRU00708"/>
    </source>
</evidence>
<dbReference type="PANTHER" id="PTHR47939:SF13">
    <property type="entry name" value="OS03G0201400 PROTEIN"/>
    <property type="match status" value="1"/>
</dbReference>
<keyword evidence="5" id="KW-1185">Reference proteome</keyword>
<evidence type="ECO:0000256" key="1">
    <source>
        <dbReference type="ARBA" id="ARBA00022737"/>
    </source>
</evidence>
<name>A0A485KVR0_9STRA</name>
<keyword evidence="1" id="KW-0677">Repeat</keyword>
<reference evidence="4 5" key="1">
    <citation type="submission" date="2019-03" db="EMBL/GenBank/DDBJ databases">
        <authorList>
            <person name="Gaulin E."/>
            <person name="Dumas B."/>
        </authorList>
    </citation>
    <scope>NUCLEOTIDE SEQUENCE [LARGE SCALE GENOMIC DNA]</scope>
    <source>
        <strain evidence="4">CBS 568.67</strain>
    </source>
</reference>
<dbReference type="InterPro" id="IPR050667">
    <property type="entry name" value="PPR-containing_protein"/>
</dbReference>
<evidence type="ECO:0000313" key="4">
    <source>
        <dbReference type="EMBL" id="VFT89356.1"/>
    </source>
</evidence>
<dbReference type="AlphaFoldDB" id="A0A485KVR0"/>
<proteinExistence type="predicted"/>
<dbReference type="Pfam" id="PF13041">
    <property type="entry name" value="PPR_2"/>
    <property type="match status" value="1"/>
</dbReference>